<keyword evidence="2" id="KW-1185">Reference proteome</keyword>
<organism evidence="1 2">
    <name type="scientific">Lipomyces starkeyi NRRL Y-11557</name>
    <dbReference type="NCBI Taxonomy" id="675824"/>
    <lineage>
        <taxon>Eukaryota</taxon>
        <taxon>Fungi</taxon>
        <taxon>Dikarya</taxon>
        <taxon>Ascomycota</taxon>
        <taxon>Saccharomycotina</taxon>
        <taxon>Lipomycetes</taxon>
        <taxon>Lipomycetales</taxon>
        <taxon>Lipomycetaceae</taxon>
        <taxon>Lipomyces</taxon>
    </lineage>
</organism>
<name>A0A1E3Q169_LIPST</name>
<dbReference type="AlphaFoldDB" id="A0A1E3Q169"/>
<reference evidence="1 2" key="1">
    <citation type="journal article" date="2016" name="Proc. Natl. Acad. Sci. U.S.A.">
        <title>Comparative genomics of biotechnologically important yeasts.</title>
        <authorList>
            <person name="Riley R."/>
            <person name="Haridas S."/>
            <person name="Wolfe K.H."/>
            <person name="Lopes M.R."/>
            <person name="Hittinger C.T."/>
            <person name="Goeker M."/>
            <person name="Salamov A.A."/>
            <person name="Wisecaver J.H."/>
            <person name="Long T.M."/>
            <person name="Calvey C.H."/>
            <person name="Aerts A.L."/>
            <person name="Barry K.W."/>
            <person name="Choi C."/>
            <person name="Clum A."/>
            <person name="Coughlan A.Y."/>
            <person name="Deshpande S."/>
            <person name="Douglass A.P."/>
            <person name="Hanson S.J."/>
            <person name="Klenk H.-P."/>
            <person name="LaButti K.M."/>
            <person name="Lapidus A."/>
            <person name="Lindquist E.A."/>
            <person name="Lipzen A.M."/>
            <person name="Meier-Kolthoff J.P."/>
            <person name="Ohm R.A."/>
            <person name="Otillar R.P."/>
            <person name="Pangilinan J.L."/>
            <person name="Peng Y."/>
            <person name="Rokas A."/>
            <person name="Rosa C.A."/>
            <person name="Scheuner C."/>
            <person name="Sibirny A.A."/>
            <person name="Slot J.C."/>
            <person name="Stielow J.B."/>
            <person name="Sun H."/>
            <person name="Kurtzman C.P."/>
            <person name="Blackwell M."/>
            <person name="Grigoriev I.V."/>
            <person name="Jeffries T.W."/>
        </authorList>
    </citation>
    <scope>NUCLEOTIDE SEQUENCE [LARGE SCALE GENOMIC DNA]</scope>
    <source>
        <strain evidence="1 2">NRRL Y-11557</strain>
    </source>
</reference>
<dbReference type="EMBL" id="KV454298">
    <property type="protein sequence ID" value="ODQ71396.1"/>
    <property type="molecule type" value="Genomic_DNA"/>
</dbReference>
<proteinExistence type="predicted"/>
<dbReference type="OrthoDB" id="4364923at2759"/>
<evidence type="ECO:0000313" key="1">
    <source>
        <dbReference type="EMBL" id="ODQ71396.1"/>
    </source>
</evidence>
<sequence>MISIDSTFGANRHNMDMNCTASLPSTTSFQTPLSYLLLDTRGVQAVVYPNENNKSGRRFL</sequence>
<protein>
    <submittedName>
        <fullName evidence="1">Uncharacterized protein</fullName>
    </submittedName>
</protein>
<evidence type="ECO:0000313" key="2">
    <source>
        <dbReference type="Proteomes" id="UP000094385"/>
    </source>
</evidence>
<accession>A0A1E3Q169</accession>
<dbReference type="Proteomes" id="UP000094385">
    <property type="component" value="Unassembled WGS sequence"/>
</dbReference>
<gene>
    <name evidence="1" type="ORF">LIPSTDRAFT_154946</name>
</gene>